<feature type="compositionally biased region" description="Acidic residues" evidence="6">
    <location>
        <begin position="204"/>
        <end position="216"/>
    </location>
</feature>
<dbReference type="InterPro" id="IPR020057">
    <property type="entry name" value="Ribosomal_bL25_b-dom"/>
</dbReference>
<dbReference type="InterPro" id="IPR037121">
    <property type="entry name" value="Ribosomal_bL25_C"/>
</dbReference>
<dbReference type="CDD" id="cd00495">
    <property type="entry name" value="Ribosomal_L25_TL5_CTC"/>
    <property type="match status" value="1"/>
</dbReference>
<feature type="domain" description="Large ribosomal subunit protein bL25 L25" evidence="7">
    <location>
        <begin position="7"/>
        <end position="91"/>
    </location>
</feature>
<keyword evidence="2 5" id="KW-0694">RNA-binding</keyword>
<comment type="function">
    <text evidence="5">This is one of the proteins that binds to the 5S RNA in the ribosome where it forms part of the central protuberance.</text>
</comment>
<gene>
    <name evidence="5" type="primary">rplY</name>
    <name evidence="5" type="synonym">ctc</name>
    <name evidence="9" type="ORF">P8192_04860</name>
</gene>
<evidence type="ECO:0000256" key="2">
    <source>
        <dbReference type="ARBA" id="ARBA00022884"/>
    </source>
</evidence>
<proteinExistence type="inferred from homology"/>
<dbReference type="Gene3D" id="2.170.120.20">
    <property type="entry name" value="Ribosomal protein L25, beta domain"/>
    <property type="match status" value="1"/>
</dbReference>
<dbReference type="EMBL" id="CP121252">
    <property type="protein sequence ID" value="WFP17442.1"/>
    <property type="molecule type" value="Genomic_DNA"/>
</dbReference>
<dbReference type="NCBIfam" id="NF004131">
    <property type="entry name" value="PRK05618.2-1"/>
    <property type="match status" value="1"/>
</dbReference>
<feature type="region of interest" description="Disordered" evidence="6">
    <location>
        <begin position="180"/>
        <end position="216"/>
    </location>
</feature>
<evidence type="ECO:0000256" key="3">
    <source>
        <dbReference type="ARBA" id="ARBA00022980"/>
    </source>
</evidence>
<feature type="compositionally biased region" description="Acidic residues" evidence="6">
    <location>
        <begin position="180"/>
        <end position="196"/>
    </location>
</feature>
<evidence type="ECO:0000259" key="8">
    <source>
        <dbReference type="Pfam" id="PF14693"/>
    </source>
</evidence>
<evidence type="ECO:0000256" key="4">
    <source>
        <dbReference type="ARBA" id="ARBA00023274"/>
    </source>
</evidence>
<evidence type="ECO:0000259" key="7">
    <source>
        <dbReference type="Pfam" id="PF01386"/>
    </source>
</evidence>
<dbReference type="InterPro" id="IPR029751">
    <property type="entry name" value="Ribosomal_L25_dom"/>
</dbReference>
<dbReference type="HAMAP" id="MF_01334">
    <property type="entry name" value="Ribosomal_bL25_CTC"/>
    <property type="match status" value="1"/>
</dbReference>
<dbReference type="NCBIfam" id="TIGR00731">
    <property type="entry name" value="bL25_bact_ctc"/>
    <property type="match status" value="1"/>
</dbReference>
<dbReference type="InterPro" id="IPR020056">
    <property type="entry name" value="Rbsml_bL25/Gln-tRNA_synth_N"/>
</dbReference>
<keyword evidence="10" id="KW-1185">Reference proteome</keyword>
<evidence type="ECO:0000256" key="1">
    <source>
        <dbReference type="ARBA" id="ARBA00022730"/>
    </source>
</evidence>
<dbReference type="RefSeq" id="WP_278158943.1">
    <property type="nucleotide sequence ID" value="NZ_CP121252.1"/>
</dbReference>
<dbReference type="PANTHER" id="PTHR33284">
    <property type="entry name" value="RIBOSOMAL PROTEIN L25/GLN-TRNA SYNTHETASE, ANTI-CODON-BINDING DOMAIN-CONTAINING PROTEIN"/>
    <property type="match status" value="1"/>
</dbReference>
<accession>A0ABY8H9Y5</accession>
<comment type="subunit">
    <text evidence="5">Part of the 50S ribosomal subunit; part of the 5S rRNA/L5/L18/L25 subcomplex. Contacts the 5S rRNA. Binds to the 5S rRNA independently of L5 and L18.</text>
</comment>
<sequence>MSDRIKLQVETRDDFGKGASRRARREGKIPAVIYGHGTEPKHILMPGQETFLAVRNPNALLTLVNGGEETMALPKDVQRDPLKDTIDHIDLLIVRKGEKVTVDVYVEVEGEVAPGAIHNLEEVTVPVEADALKLPERVTVSVEGREPGQHLHTTDVVVDGEGEVLLEEDHVIVTVNEVVEQDLGEETEDAAEGEEAAEGKAAEGEESGESAESDSE</sequence>
<evidence type="ECO:0000256" key="6">
    <source>
        <dbReference type="SAM" id="MobiDB-lite"/>
    </source>
</evidence>
<evidence type="ECO:0000313" key="10">
    <source>
        <dbReference type="Proteomes" id="UP001219037"/>
    </source>
</evidence>
<keyword evidence="1 5" id="KW-0699">rRNA-binding</keyword>
<keyword evidence="4 5" id="KW-0687">Ribonucleoprotein</keyword>
<evidence type="ECO:0000313" key="9">
    <source>
        <dbReference type="EMBL" id="WFP17442.1"/>
    </source>
</evidence>
<keyword evidence="3 5" id="KW-0689">Ribosomal protein</keyword>
<dbReference type="InterPro" id="IPR020930">
    <property type="entry name" value="Ribosomal_uL5_bac-type"/>
</dbReference>
<dbReference type="Pfam" id="PF14693">
    <property type="entry name" value="Ribosomal_TL5_C"/>
    <property type="match status" value="1"/>
</dbReference>
<reference evidence="9 10" key="1">
    <citation type="submission" date="2023-04" db="EMBL/GenBank/DDBJ databases">
        <title>Funneling lignin-derived compounds into biodiesel using alkali-halophilic Citricoccus sp. P2.</title>
        <authorList>
            <person name="Luo C.-B."/>
        </authorList>
    </citation>
    <scope>NUCLEOTIDE SEQUENCE [LARGE SCALE GENOMIC DNA]</scope>
    <source>
        <strain evidence="9 10">P2</strain>
    </source>
</reference>
<dbReference type="GO" id="GO:0005840">
    <property type="term" value="C:ribosome"/>
    <property type="evidence" value="ECO:0007669"/>
    <property type="project" value="UniProtKB-KW"/>
</dbReference>
<dbReference type="SUPFAM" id="SSF50715">
    <property type="entry name" value="Ribosomal protein L25-like"/>
    <property type="match status" value="1"/>
</dbReference>
<comment type="similarity">
    <text evidence="5">Belongs to the bacterial ribosomal protein bL25 family. CTC subfamily.</text>
</comment>
<dbReference type="Pfam" id="PF01386">
    <property type="entry name" value="Ribosomal_L25p"/>
    <property type="match status" value="1"/>
</dbReference>
<dbReference type="InterPro" id="IPR011035">
    <property type="entry name" value="Ribosomal_bL25/Gln-tRNA_synth"/>
</dbReference>
<dbReference type="InterPro" id="IPR001021">
    <property type="entry name" value="Ribosomal_bL25_long"/>
</dbReference>
<dbReference type="PANTHER" id="PTHR33284:SF1">
    <property type="entry name" value="RIBOSOMAL PROTEIN L25_GLN-TRNA SYNTHETASE, ANTI-CODON-BINDING DOMAIN-CONTAINING PROTEIN"/>
    <property type="match status" value="1"/>
</dbReference>
<organism evidence="9 10">
    <name type="scientific">Citricoccus muralis</name>
    <dbReference type="NCBI Taxonomy" id="169134"/>
    <lineage>
        <taxon>Bacteria</taxon>
        <taxon>Bacillati</taxon>
        <taxon>Actinomycetota</taxon>
        <taxon>Actinomycetes</taxon>
        <taxon>Micrococcales</taxon>
        <taxon>Micrococcaceae</taxon>
        <taxon>Citricoccus</taxon>
    </lineage>
</organism>
<name>A0ABY8H9Y5_9MICC</name>
<dbReference type="Proteomes" id="UP001219037">
    <property type="component" value="Chromosome"/>
</dbReference>
<protein>
    <recommendedName>
        <fullName evidence="5">Large ribosomal subunit protein bL25</fullName>
    </recommendedName>
    <alternativeName>
        <fullName evidence="5">General stress protein CTC</fullName>
    </alternativeName>
</protein>
<dbReference type="Gene3D" id="2.40.240.10">
    <property type="entry name" value="Ribosomal Protein L25, Chain P"/>
    <property type="match status" value="1"/>
</dbReference>
<evidence type="ECO:0000256" key="5">
    <source>
        <dbReference type="HAMAP-Rule" id="MF_01334"/>
    </source>
</evidence>
<feature type="domain" description="Large ribosomal subunit protein bL25 beta" evidence="8">
    <location>
        <begin position="99"/>
        <end position="177"/>
    </location>
</feature>